<dbReference type="EMBL" id="JAPQKI010000011">
    <property type="protein sequence ID" value="KAJ5082982.1"/>
    <property type="molecule type" value="Genomic_DNA"/>
</dbReference>
<comment type="caution">
    <text evidence="1">The sequence shown here is derived from an EMBL/GenBank/DDBJ whole genome shotgun (WGS) entry which is preliminary data.</text>
</comment>
<dbReference type="Proteomes" id="UP001149074">
    <property type="component" value="Unassembled WGS sequence"/>
</dbReference>
<dbReference type="RefSeq" id="XP_056469504.1">
    <property type="nucleotide sequence ID" value="XM_056624516.1"/>
</dbReference>
<sequence length="131" mass="15406">MKTLLDAKDPKYFLKNLRAPLTVITYLNHFTIQDHMVEALNTVRVEFGRAETWWVNAGNALVQIERRWDQWIRDSLDYDVRRVRTFIQKWGNEILKYWAVRTGPEALQVNEIVRSLMSQAQTATINLNGLT</sequence>
<name>A0A9W9JVT7_9EURO</name>
<reference evidence="1" key="1">
    <citation type="submission" date="2022-11" db="EMBL/GenBank/DDBJ databases">
        <authorList>
            <person name="Petersen C."/>
        </authorList>
    </citation>
    <scope>NUCLEOTIDE SEQUENCE</scope>
    <source>
        <strain evidence="1">IBT 30761</strain>
    </source>
</reference>
<dbReference type="AlphaFoldDB" id="A0A9W9JVT7"/>
<dbReference type="OrthoDB" id="73875at2759"/>
<keyword evidence="2" id="KW-1185">Reference proteome</keyword>
<protein>
    <submittedName>
        <fullName evidence="1">CAZyme family GH18</fullName>
    </submittedName>
</protein>
<proteinExistence type="predicted"/>
<gene>
    <name evidence="1" type="ORF">N7532_012025</name>
</gene>
<evidence type="ECO:0000313" key="1">
    <source>
        <dbReference type="EMBL" id="KAJ5082982.1"/>
    </source>
</evidence>
<dbReference type="GeneID" id="81363495"/>
<evidence type="ECO:0000313" key="2">
    <source>
        <dbReference type="Proteomes" id="UP001149074"/>
    </source>
</evidence>
<reference evidence="1" key="2">
    <citation type="journal article" date="2023" name="IMA Fungus">
        <title>Comparative genomic study of the Penicillium genus elucidates a diverse pangenome and 15 lateral gene transfer events.</title>
        <authorList>
            <person name="Petersen C."/>
            <person name="Sorensen T."/>
            <person name="Nielsen M.R."/>
            <person name="Sondergaard T.E."/>
            <person name="Sorensen J.L."/>
            <person name="Fitzpatrick D.A."/>
            <person name="Frisvad J.C."/>
            <person name="Nielsen K.L."/>
        </authorList>
    </citation>
    <scope>NUCLEOTIDE SEQUENCE</scope>
    <source>
        <strain evidence="1">IBT 30761</strain>
    </source>
</reference>
<accession>A0A9W9JVT7</accession>
<organism evidence="1 2">
    <name type="scientific">Penicillium argentinense</name>
    <dbReference type="NCBI Taxonomy" id="1131581"/>
    <lineage>
        <taxon>Eukaryota</taxon>
        <taxon>Fungi</taxon>
        <taxon>Dikarya</taxon>
        <taxon>Ascomycota</taxon>
        <taxon>Pezizomycotina</taxon>
        <taxon>Eurotiomycetes</taxon>
        <taxon>Eurotiomycetidae</taxon>
        <taxon>Eurotiales</taxon>
        <taxon>Aspergillaceae</taxon>
        <taxon>Penicillium</taxon>
    </lineage>
</organism>